<name>A0AAV2YIY1_9STRA</name>
<keyword evidence="2" id="KW-1185">Reference proteome</keyword>
<reference evidence="1" key="2">
    <citation type="journal article" date="2023" name="Microbiol Resour">
        <title>Decontamination and Annotation of the Draft Genome Sequence of the Oomycete Lagenidium giganteum ARSEF 373.</title>
        <authorList>
            <person name="Morgan W.R."/>
            <person name="Tartar A."/>
        </authorList>
    </citation>
    <scope>NUCLEOTIDE SEQUENCE</scope>
    <source>
        <strain evidence="1">ARSEF 373</strain>
    </source>
</reference>
<accession>A0AAV2YIY1</accession>
<evidence type="ECO:0000313" key="1">
    <source>
        <dbReference type="EMBL" id="DAZ93223.1"/>
    </source>
</evidence>
<dbReference type="AlphaFoldDB" id="A0AAV2YIY1"/>
<evidence type="ECO:0000313" key="2">
    <source>
        <dbReference type="Proteomes" id="UP001146120"/>
    </source>
</evidence>
<protein>
    <submittedName>
        <fullName evidence="1">Uncharacterized protein</fullName>
    </submittedName>
</protein>
<sequence length="61" mass="6562">MDSKSQLNGASRTRTILNNCAISSTFTMGRPARASDLMHLRLRTAGEVNSAAPTSNNETHT</sequence>
<proteinExistence type="predicted"/>
<gene>
    <name evidence="1" type="ORF">N0F65_005077</name>
</gene>
<dbReference type="Proteomes" id="UP001146120">
    <property type="component" value="Unassembled WGS sequence"/>
</dbReference>
<reference evidence="1" key="1">
    <citation type="submission" date="2022-11" db="EMBL/GenBank/DDBJ databases">
        <authorList>
            <person name="Morgan W.R."/>
            <person name="Tartar A."/>
        </authorList>
    </citation>
    <scope>NUCLEOTIDE SEQUENCE</scope>
    <source>
        <strain evidence="1">ARSEF 373</strain>
    </source>
</reference>
<dbReference type="EMBL" id="DAKRPA010000334">
    <property type="protein sequence ID" value="DAZ93223.1"/>
    <property type="molecule type" value="Genomic_DNA"/>
</dbReference>
<comment type="caution">
    <text evidence="1">The sequence shown here is derived from an EMBL/GenBank/DDBJ whole genome shotgun (WGS) entry which is preliminary data.</text>
</comment>
<organism evidence="1 2">
    <name type="scientific">Lagenidium giganteum</name>
    <dbReference type="NCBI Taxonomy" id="4803"/>
    <lineage>
        <taxon>Eukaryota</taxon>
        <taxon>Sar</taxon>
        <taxon>Stramenopiles</taxon>
        <taxon>Oomycota</taxon>
        <taxon>Peronosporomycetes</taxon>
        <taxon>Pythiales</taxon>
        <taxon>Pythiaceae</taxon>
    </lineage>
</organism>